<organism evidence="1">
    <name type="scientific">Arundo donax</name>
    <name type="common">Giant reed</name>
    <name type="synonym">Donax arundinaceus</name>
    <dbReference type="NCBI Taxonomy" id="35708"/>
    <lineage>
        <taxon>Eukaryota</taxon>
        <taxon>Viridiplantae</taxon>
        <taxon>Streptophyta</taxon>
        <taxon>Embryophyta</taxon>
        <taxon>Tracheophyta</taxon>
        <taxon>Spermatophyta</taxon>
        <taxon>Magnoliopsida</taxon>
        <taxon>Liliopsida</taxon>
        <taxon>Poales</taxon>
        <taxon>Poaceae</taxon>
        <taxon>PACMAD clade</taxon>
        <taxon>Arundinoideae</taxon>
        <taxon>Arundineae</taxon>
        <taxon>Arundo</taxon>
    </lineage>
</organism>
<proteinExistence type="predicted"/>
<evidence type="ECO:0000313" key="1">
    <source>
        <dbReference type="EMBL" id="JAE32687.1"/>
    </source>
</evidence>
<sequence>MLQRNQQTILHWFICIKQSIKNNLTQFDIQHFIFFRKIIWLD</sequence>
<dbReference type="EMBL" id="GBRH01165209">
    <property type="protein sequence ID" value="JAE32687.1"/>
    <property type="molecule type" value="Transcribed_RNA"/>
</dbReference>
<accession>A0A0A9H7H8</accession>
<dbReference type="AlphaFoldDB" id="A0A0A9H7H8"/>
<reference evidence="1" key="2">
    <citation type="journal article" date="2015" name="Data Brief">
        <title>Shoot transcriptome of the giant reed, Arundo donax.</title>
        <authorList>
            <person name="Barrero R.A."/>
            <person name="Guerrero F.D."/>
            <person name="Moolhuijzen P."/>
            <person name="Goolsby J.A."/>
            <person name="Tidwell J."/>
            <person name="Bellgard S.E."/>
            <person name="Bellgard M.I."/>
        </authorList>
    </citation>
    <scope>NUCLEOTIDE SEQUENCE</scope>
    <source>
        <tissue evidence="1">Shoot tissue taken approximately 20 cm above the soil surface</tissue>
    </source>
</reference>
<name>A0A0A9H7H8_ARUDO</name>
<protein>
    <submittedName>
        <fullName evidence="1">Uncharacterized protein</fullName>
    </submittedName>
</protein>
<reference evidence="1" key="1">
    <citation type="submission" date="2014-09" db="EMBL/GenBank/DDBJ databases">
        <authorList>
            <person name="Magalhaes I.L.F."/>
            <person name="Oliveira U."/>
            <person name="Santos F.R."/>
            <person name="Vidigal T.H.D.A."/>
            <person name="Brescovit A.D."/>
            <person name="Santos A.J."/>
        </authorList>
    </citation>
    <scope>NUCLEOTIDE SEQUENCE</scope>
    <source>
        <tissue evidence="1">Shoot tissue taken approximately 20 cm above the soil surface</tissue>
    </source>
</reference>